<feature type="transmembrane region" description="Helical" evidence="1">
    <location>
        <begin position="90"/>
        <end position="108"/>
    </location>
</feature>
<dbReference type="Proteomes" id="UP001500831">
    <property type="component" value="Unassembled WGS sequence"/>
</dbReference>
<keyword evidence="3" id="KW-1185">Reference proteome</keyword>
<proteinExistence type="predicted"/>
<evidence type="ECO:0000256" key="1">
    <source>
        <dbReference type="SAM" id="Phobius"/>
    </source>
</evidence>
<evidence type="ECO:0000313" key="2">
    <source>
        <dbReference type="EMBL" id="GAA2910018.1"/>
    </source>
</evidence>
<gene>
    <name evidence="2" type="ORF">GCM10010517_76460</name>
</gene>
<feature type="transmembrane region" description="Helical" evidence="1">
    <location>
        <begin position="120"/>
        <end position="144"/>
    </location>
</feature>
<feature type="transmembrane region" description="Helical" evidence="1">
    <location>
        <begin position="62"/>
        <end position="83"/>
    </location>
</feature>
<comment type="caution">
    <text evidence="2">The sequence shown here is derived from an EMBL/GenBank/DDBJ whole genome shotgun (WGS) entry which is preliminary data.</text>
</comment>
<keyword evidence="1" id="KW-0812">Transmembrane</keyword>
<sequence length="161" mass="16802">MADAGSGLGCQMPAGGVAVRAGGGGSQPRLLPGRAAELETEKAAGNSVHGQMLALGEAEDLMWVYAVAGVITLALAAPAWRWGETAKVRTIMAVGLVPYTALCHHLWWRAMDEADSFLLLYSYVASTVVNMAWLLYLAGTILLFSSGAGIRPQADQGSVSP</sequence>
<evidence type="ECO:0000313" key="3">
    <source>
        <dbReference type="Proteomes" id="UP001500831"/>
    </source>
</evidence>
<accession>A0ABN3WCA0</accession>
<organism evidence="2 3">
    <name type="scientific">Streptosporangium fragile</name>
    <dbReference type="NCBI Taxonomy" id="46186"/>
    <lineage>
        <taxon>Bacteria</taxon>
        <taxon>Bacillati</taxon>
        <taxon>Actinomycetota</taxon>
        <taxon>Actinomycetes</taxon>
        <taxon>Streptosporangiales</taxon>
        <taxon>Streptosporangiaceae</taxon>
        <taxon>Streptosporangium</taxon>
    </lineage>
</organism>
<keyword evidence="1" id="KW-0472">Membrane</keyword>
<protein>
    <submittedName>
        <fullName evidence="2">Uncharacterized protein</fullName>
    </submittedName>
</protein>
<name>A0ABN3WCA0_9ACTN</name>
<keyword evidence="1" id="KW-1133">Transmembrane helix</keyword>
<reference evidence="2 3" key="1">
    <citation type="journal article" date="2019" name="Int. J. Syst. Evol. Microbiol.">
        <title>The Global Catalogue of Microorganisms (GCM) 10K type strain sequencing project: providing services to taxonomists for standard genome sequencing and annotation.</title>
        <authorList>
            <consortium name="The Broad Institute Genomics Platform"/>
            <consortium name="The Broad Institute Genome Sequencing Center for Infectious Disease"/>
            <person name="Wu L."/>
            <person name="Ma J."/>
        </authorList>
    </citation>
    <scope>NUCLEOTIDE SEQUENCE [LARGE SCALE GENOMIC DNA]</scope>
    <source>
        <strain evidence="2 3">JCM 6242</strain>
    </source>
</reference>
<dbReference type="EMBL" id="BAAAVI010000102">
    <property type="protein sequence ID" value="GAA2910018.1"/>
    <property type="molecule type" value="Genomic_DNA"/>
</dbReference>